<reference evidence="2 3" key="1">
    <citation type="journal article" date="2016" name="Mol. Biol. Evol.">
        <title>Comparative Genomics of Early-Diverging Mushroom-Forming Fungi Provides Insights into the Origins of Lignocellulose Decay Capabilities.</title>
        <authorList>
            <person name="Nagy L.G."/>
            <person name="Riley R."/>
            <person name="Tritt A."/>
            <person name="Adam C."/>
            <person name="Daum C."/>
            <person name="Floudas D."/>
            <person name="Sun H."/>
            <person name="Yadav J.S."/>
            <person name="Pangilinan J."/>
            <person name="Larsson K.H."/>
            <person name="Matsuura K."/>
            <person name="Barry K."/>
            <person name="Labutti K."/>
            <person name="Kuo R."/>
            <person name="Ohm R.A."/>
            <person name="Bhattacharya S.S."/>
            <person name="Shirouzu T."/>
            <person name="Yoshinaga Y."/>
            <person name="Martin F.M."/>
            <person name="Grigoriev I.V."/>
            <person name="Hibbett D.S."/>
        </authorList>
    </citation>
    <scope>NUCLEOTIDE SEQUENCE [LARGE SCALE GENOMIC DNA]</scope>
    <source>
        <strain evidence="2 3">TUFC12733</strain>
    </source>
</reference>
<feature type="region of interest" description="Disordered" evidence="1">
    <location>
        <begin position="1"/>
        <end position="89"/>
    </location>
</feature>
<gene>
    <name evidence="2" type="ORF">CALVIDRAFT_565950</name>
</gene>
<dbReference type="Proteomes" id="UP000076738">
    <property type="component" value="Unassembled WGS sequence"/>
</dbReference>
<sequence length="119" mass="12878">MAGSFTGSYPTPKMDNTRQAHHMHQEGPELPQDHSGLDIHSCPEAVEPAPPMDAAANASTDTPAKAHAPTDADIPANANGDVMPDEHKAKHKVKKLPQLHLFGWLPPVQCLSMTWSMEI</sequence>
<feature type="compositionally biased region" description="Basic and acidic residues" evidence="1">
    <location>
        <begin position="15"/>
        <end position="37"/>
    </location>
</feature>
<organism evidence="2 3">
    <name type="scientific">Calocera viscosa (strain TUFC12733)</name>
    <dbReference type="NCBI Taxonomy" id="1330018"/>
    <lineage>
        <taxon>Eukaryota</taxon>
        <taxon>Fungi</taxon>
        <taxon>Dikarya</taxon>
        <taxon>Basidiomycota</taxon>
        <taxon>Agaricomycotina</taxon>
        <taxon>Dacrymycetes</taxon>
        <taxon>Dacrymycetales</taxon>
        <taxon>Dacrymycetaceae</taxon>
        <taxon>Calocera</taxon>
    </lineage>
</organism>
<accession>A0A167JW52</accession>
<evidence type="ECO:0000313" key="2">
    <source>
        <dbReference type="EMBL" id="KZO93980.1"/>
    </source>
</evidence>
<keyword evidence="3" id="KW-1185">Reference proteome</keyword>
<dbReference type="EMBL" id="KV417297">
    <property type="protein sequence ID" value="KZO93980.1"/>
    <property type="molecule type" value="Genomic_DNA"/>
</dbReference>
<proteinExistence type="predicted"/>
<evidence type="ECO:0000256" key="1">
    <source>
        <dbReference type="SAM" id="MobiDB-lite"/>
    </source>
</evidence>
<evidence type="ECO:0000313" key="3">
    <source>
        <dbReference type="Proteomes" id="UP000076738"/>
    </source>
</evidence>
<dbReference type="AlphaFoldDB" id="A0A167JW52"/>
<name>A0A167JW52_CALVF</name>
<protein>
    <submittedName>
        <fullName evidence="2">Uncharacterized protein</fullName>
    </submittedName>
</protein>